<keyword evidence="2" id="KW-0863">Zinc-finger</keyword>
<feature type="domain" description="RING-type" evidence="4">
    <location>
        <begin position="88"/>
        <end position="130"/>
    </location>
</feature>
<protein>
    <recommendedName>
        <fullName evidence="4">RING-type domain-containing protein</fullName>
    </recommendedName>
</protein>
<evidence type="ECO:0000256" key="1">
    <source>
        <dbReference type="ARBA" id="ARBA00022723"/>
    </source>
</evidence>
<keyword evidence="1" id="KW-0479">Metal-binding</keyword>
<dbReference type="Gene3D" id="3.30.40.10">
    <property type="entry name" value="Zinc/RING finger domain, C3HC4 (zinc finger)"/>
    <property type="match status" value="1"/>
</dbReference>
<dbReference type="InterPro" id="IPR001841">
    <property type="entry name" value="Znf_RING"/>
</dbReference>
<evidence type="ECO:0000259" key="4">
    <source>
        <dbReference type="PROSITE" id="PS50089"/>
    </source>
</evidence>
<dbReference type="PROSITE" id="PS50089">
    <property type="entry name" value="ZF_RING_2"/>
    <property type="match status" value="1"/>
</dbReference>
<reference evidence="5" key="1">
    <citation type="journal article" date="2020" name="Nature">
        <title>Giant virus diversity and host interactions through global metagenomics.</title>
        <authorList>
            <person name="Schulz F."/>
            <person name="Roux S."/>
            <person name="Paez-Espino D."/>
            <person name="Jungbluth S."/>
            <person name="Walsh D.A."/>
            <person name="Denef V.J."/>
            <person name="McMahon K.D."/>
            <person name="Konstantinidis K.T."/>
            <person name="Eloe-Fadrosh E.A."/>
            <person name="Kyrpides N.C."/>
            <person name="Woyke T."/>
        </authorList>
    </citation>
    <scope>NUCLEOTIDE SEQUENCE</scope>
    <source>
        <strain evidence="5">GVMAG-M-3300027770-73</strain>
    </source>
</reference>
<dbReference type="InterPro" id="IPR018957">
    <property type="entry name" value="Znf_C3HC4_RING-type"/>
</dbReference>
<evidence type="ECO:0000256" key="2">
    <source>
        <dbReference type="ARBA" id="ARBA00022771"/>
    </source>
</evidence>
<dbReference type="SMART" id="SM00184">
    <property type="entry name" value="RING"/>
    <property type="match status" value="1"/>
</dbReference>
<dbReference type="GO" id="GO:0008270">
    <property type="term" value="F:zinc ion binding"/>
    <property type="evidence" value="ECO:0007669"/>
    <property type="project" value="UniProtKB-KW"/>
</dbReference>
<dbReference type="EMBL" id="MN740472">
    <property type="protein sequence ID" value="QHU28392.1"/>
    <property type="molecule type" value="Genomic_DNA"/>
</dbReference>
<dbReference type="Pfam" id="PF00097">
    <property type="entry name" value="zf-C3HC4"/>
    <property type="match status" value="1"/>
</dbReference>
<sequence>MIANIYNNLEDCVLEKTTNDVTRKAKKKLREIEALKMKSVLTDEEEDKIRQENYWKIFVPSGQKFFKDNYYNITHSFREKPIEKDESCPICLNPIWKNMGIVTDCKHSYCNICITHLVKKSRYIRCSLCRSEIRNFDFHDQDNMFEIMKAISAKQIP</sequence>
<dbReference type="InterPro" id="IPR013083">
    <property type="entry name" value="Znf_RING/FYVE/PHD"/>
</dbReference>
<dbReference type="AlphaFoldDB" id="A0A6C0LGY3"/>
<accession>A0A6C0LGY3</accession>
<evidence type="ECO:0000313" key="5">
    <source>
        <dbReference type="EMBL" id="QHU28392.1"/>
    </source>
</evidence>
<dbReference type="PROSITE" id="PS00518">
    <property type="entry name" value="ZF_RING_1"/>
    <property type="match status" value="1"/>
</dbReference>
<dbReference type="SUPFAM" id="SSF57850">
    <property type="entry name" value="RING/U-box"/>
    <property type="match status" value="1"/>
</dbReference>
<name>A0A6C0LGY3_9ZZZZ</name>
<evidence type="ECO:0000256" key="3">
    <source>
        <dbReference type="ARBA" id="ARBA00022833"/>
    </source>
</evidence>
<keyword evidence="3" id="KW-0862">Zinc</keyword>
<dbReference type="InterPro" id="IPR017907">
    <property type="entry name" value="Znf_RING_CS"/>
</dbReference>
<organism evidence="5">
    <name type="scientific">viral metagenome</name>
    <dbReference type="NCBI Taxonomy" id="1070528"/>
    <lineage>
        <taxon>unclassified sequences</taxon>
        <taxon>metagenomes</taxon>
        <taxon>organismal metagenomes</taxon>
    </lineage>
</organism>
<proteinExistence type="predicted"/>